<feature type="domain" description="YbaK/aminoacyl-tRNA synthetase-associated" evidence="1">
    <location>
        <begin position="122"/>
        <end position="221"/>
    </location>
</feature>
<evidence type="ECO:0000313" key="3">
    <source>
        <dbReference type="Proteomes" id="UP000646827"/>
    </source>
</evidence>
<protein>
    <recommendedName>
        <fullName evidence="1">YbaK/aminoacyl-tRNA synthetase-associated domain-containing protein</fullName>
    </recommendedName>
</protein>
<dbReference type="Gene3D" id="3.90.960.10">
    <property type="entry name" value="YbaK/aminoacyl-tRNA synthetase-associated domain"/>
    <property type="match status" value="1"/>
</dbReference>
<dbReference type="GO" id="GO:0002161">
    <property type="term" value="F:aminoacyl-tRNA deacylase activity"/>
    <property type="evidence" value="ECO:0007669"/>
    <property type="project" value="InterPro"/>
</dbReference>
<dbReference type="InterPro" id="IPR036754">
    <property type="entry name" value="YbaK/aa-tRNA-synt-asso_dom_sf"/>
</dbReference>
<gene>
    <name evidence="2" type="ORF">INT45_005390</name>
</gene>
<proteinExistence type="predicted"/>
<dbReference type="OrthoDB" id="1058301at2759"/>
<evidence type="ECO:0000259" key="1">
    <source>
        <dbReference type="Pfam" id="PF04073"/>
    </source>
</evidence>
<comment type="caution">
    <text evidence="2">The sequence shown here is derived from an EMBL/GenBank/DDBJ whole genome shotgun (WGS) entry which is preliminary data.</text>
</comment>
<name>A0A8H7RWU1_9FUNG</name>
<dbReference type="PANTHER" id="PTHR30411:SF4">
    <property type="entry name" value="YBAK_AMINOACYL-TRNA SYNTHETASE-ASSOCIATED DOMAIN-CONTAINING PROTEIN"/>
    <property type="match status" value="1"/>
</dbReference>
<evidence type="ECO:0000313" key="2">
    <source>
        <dbReference type="EMBL" id="KAG2217288.1"/>
    </source>
</evidence>
<dbReference type="CDD" id="cd04332">
    <property type="entry name" value="YbaK_like"/>
    <property type="match status" value="1"/>
</dbReference>
<dbReference type="Pfam" id="PF04073">
    <property type="entry name" value="tRNA_edit"/>
    <property type="match status" value="1"/>
</dbReference>
<reference evidence="2 3" key="1">
    <citation type="submission" date="2020-12" db="EMBL/GenBank/DDBJ databases">
        <title>Metabolic potential, ecology and presence of endohyphal bacteria is reflected in genomic diversity of Mucoromycotina.</title>
        <authorList>
            <person name="Muszewska A."/>
            <person name="Okrasinska A."/>
            <person name="Steczkiewicz K."/>
            <person name="Drgas O."/>
            <person name="Orlowska M."/>
            <person name="Perlinska-Lenart U."/>
            <person name="Aleksandrzak-Piekarczyk T."/>
            <person name="Szatraj K."/>
            <person name="Zielenkiewicz U."/>
            <person name="Pilsyk S."/>
            <person name="Malc E."/>
            <person name="Mieczkowski P."/>
            <person name="Kruszewska J.S."/>
            <person name="Biernat P."/>
            <person name="Pawlowska J."/>
        </authorList>
    </citation>
    <scope>NUCLEOTIDE SEQUENCE [LARGE SCALE GENOMIC DNA]</scope>
    <source>
        <strain evidence="2 3">CBS 142.35</strain>
    </source>
</reference>
<dbReference type="PANTHER" id="PTHR30411">
    <property type="entry name" value="CYTOPLASMIC PROTEIN"/>
    <property type="match status" value="1"/>
</dbReference>
<dbReference type="SUPFAM" id="SSF55826">
    <property type="entry name" value="YbaK/ProRS associated domain"/>
    <property type="match status" value="1"/>
</dbReference>
<sequence>MIVSELPAEQRALIENLQKDISSLYQSFSNAYINDWEVQAKDPELENAPAPVKQVEGGCNKGGVASVARYYEVEPDYYEWPLQQRAFRVLAPSKEHMCKSVVMENRAYSPNTGLSDDVYPRFICVMTQYTSPVNTERLIKHIRDLCGRSIGKKFYNYRVAQAEKSLELTGYKKGGVCPVGTTTNIPIVLAESITKLDPPVFIMGAGHIDWKLGLPVQDFIRATQCFVFDLE</sequence>
<accession>A0A8H7RWU1</accession>
<dbReference type="InterPro" id="IPR007214">
    <property type="entry name" value="YbaK/aa-tRNA-synth-assoc-dom"/>
</dbReference>
<dbReference type="Proteomes" id="UP000646827">
    <property type="component" value="Unassembled WGS sequence"/>
</dbReference>
<dbReference type="EMBL" id="JAEPRB010000311">
    <property type="protein sequence ID" value="KAG2217288.1"/>
    <property type="molecule type" value="Genomic_DNA"/>
</dbReference>
<organism evidence="2 3">
    <name type="scientific">Circinella minor</name>
    <dbReference type="NCBI Taxonomy" id="1195481"/>
    <lineage>
        <taxon>Eukaryota</taxon>
        <taxon>Fungi</taxon>
        <taxon>Fungi incertae sedis</taxon>
        <taxon>Mucoromycota</taxon>
        <taxon>Mucoromycotina</taxon>
        <taxon>Mucoromycetes</taxon>
        <taxon>Mucorales</taxon>
        <taxon>Lichtheimiaceae</taxon>
        <taxon>Circinella</taxon>
    </lineage>
</organism>
<keyword evidence="3" id="KW-1185">Reference proteome</keyword>
<dbReference type="AlphaFoldDB" id="A0A8H7RWU1"/>